<keyword evidence="3" id="KW-1185">Reference proteome</keyword>
<gene>
    <name evidence="2" type="ORF">D3879_13895</name>
</gene>
<dbReference type="EMBL" id="QYUR01000002">
    <property type="protein sequence ID" value="RJG14244.1"/>
    <property type="molecule type" value="Genomic_DNA"/>
</dbReference>
<organism evidence="2 3">
    <name type="scientific">Pseudomonas cavernicola</name>
    <dbReference type="NCBI Taxonomy" id="2320866"/>
    <lineage>
        <taxon>Bacteria</taxon>
        <taxon>Pseudomonadati</taxon>
        <taxon>Pseudomonadota</taxon>
        <taxon>Gammaproteobacteria</taxon>
        <taxon>Pseudomonadales</taxon>
        <taxon>Pseudomonadaceae</taxon>
        <taxon>Pseudomonas</taxon>
    </lineage>
</organism>
<name>A0A418XP81_9PSED</name>
<protein>
    <submittedName>
        <fullName evidence="2">Uncharacterized protein</fullName>
    </submittedName>
</protein>
<dbReference type="AlphaFoldDB" id="A0A418XP81"/>
<evidence type="ECO:0000313" key="2">
    <source>
        <dbReference type="EMBL" id="RJG14244.1"/>
    </source>
</evidence>
<dbReference type="OrthoDB" id="6966321at2"/>
<sequence length="67" mass="7184">MTDPLERATSNPPPTLGEGCLSRYDPEAMSEETGTDFPDAAELWNELNRSAPISTPTHVIPAKAGTQ</sequence>
<evidence type="ECO:0000313" key="3">
    <source>
        <dbReference type="Proteomes" id="UP000284021"/>
    </source>
</evidence>
<reference evidence="2 3" key="1">
    <citation type="submission" date="2018-09" db="EMBL/GenBank/DDBJ databases">
        <authorList>
            <person name="Zhu H."/>
        </authorList>
    </citation>
    <scope>NUCLEOTIDE SEQUENCE [LARGE SCALE GENOMIC DNA]</scope>
    <source>
        <strain evidence="2 3">K1S02-6</strain>
    </source>
</reference>
<comment type="caution">
    <text evidence="2">The sequence shown here is derived from an EMBL/GenBank/DDBJ whole genome shotgun (WGS) entry which is preliminary data.</text>
</comment>
<feature type="region of interest" description="Disordered" evidence="1">
    <location>
        <begin position="1"/>
        <end position="34"/>
    </location>
</feature>
<evidence type="ECO:0000256" key="1">
    <source>
        <dbReference type="SAM" id="MobiDB-lite"/>
    </source>
</evidence>
<proteinExistence type="predicted"/>
<dbReference type="Proteomes" id="UP000284021">
    <property type="component" value="Unassembled WGS sequence"/>
</dbReference>
<dbReference type="RefSeq" id="WP_119954797.1">
    <property type="nucleotide sequence ID" value="NZ_QYUR01000002.1"/>
</dbReference>
<accession>A0A418XP81</accession>